<dbReference type="RefSeq" id="WP_204637514.1">
    <property type="nucleotide sequence ID" value="NZ_CP183983.1"/>
</dbReference>
<comment type="caution">
    <text evidence="1">The sequence shown here is derived from an EMBL/GenBank/DDBJ whole genome shotgun (WGS) entry which is preliminary data.</text>
</comment>
<evidence type="ECO:0000313" key="1">
    <source>
        <dbReference type="EMBL" id="MBM7123064.1"/>
    </source>
</evidence>
<proteinExistence type="predicted"/>
<dbReference type="EMBL" id="JADIKC010000008">
    <property type="protein sequence ID" value="MBM7123064.1"/>
    <property type="molecule type" value="Genomic_DNA"/>
</dbReference>
<gene>
    <name evidence="1" type="ORF">ISP20_17995</name>
</gene>
<protein>
    <submittedName>
        <fullName evidence="1">Uncharacterized protein</fullName>
    </submittedName>
</protein>
<organism evidence="1 2">
    <name type="scientific">Dyella kyungheensis</name>
    <dbReference type="NCBI Taxonomy" id="1242174"/>
    <lineage>
        <taxon>Bacteria</taxon>
        <taxon>Pseudomonadati</taxon>
        <taxon>Pseudomonadota</taxon>
        <taxon>Gammaproteobacteria</taxon>
        <taxon>Lysobacterales</taxon>
        <taxon>Rhodanobacteraceae</taxon>
        <taxon>Dyella</taxon>
    </lineage>
</organism>
<dbReference type="Proteomes" id="UP001430065">
    <property type="component" value="Unassembled WGS sequence"/>
</dbReference>
<keyword evidence="2" id="KW-1185">Reference proteome</keyword>
<sequence length="92" mass="10513">MSEYKYYAVSYPMGTVRAIYRSVSTSPSDFGLHGLWRAKKDGSWSDSDADVEPLLNDFMRGDFDLVDDEITEEQANAYLSQWRSSGCWPGRE</sequence>
<evidence type="ECO:0000313" key="2">
    <source>
        <dbReference type="Proteomes" id="UP001430065"/>
    </source>
</evidence>
<accession>A0ABS2JWT0</accession>
<name>A0ABS2JWT0_9GAMM</name>
<reference evidence="1 2" key="1">
    <citation type="submission" date="2020-10" db="EMBL/GenBank/DDBJ databases">
        <title>Phylogeny of dyella-like bacteria.</title>
        <authorList>
            <person name="Fu J."/>
        </authorList>
    </citation>
    <scope>NUCLEOTIDE SEQUENCE [LARGE SCALE GENOMIC DNA]</scope>
    <source>
        <strain evidence="1 2">THG-B117</strain>
    </source>
</reference>